<sequence>MSAPLITREEAFANARRVLDRARARRDADRAAGRLPLDVELECRRLERIQRERRAASPAHRTAA</sequence>
<gene>
    <name evidence="1" type="ORF">OG560_17765</name>
</gene>
<accession>A0ABZ1K3X5</accession>
<dbReference type="Proteomes" id="UP001622496">
    <property type="component" value="Chromosome"/>
</dbReference>
<protein>
    <submittedName>
        <fullName evidence="1">Uncharacterized protein</fullName>
    </submittedName>
</protein>
<evidence type="ECO:0000313" key="1">
    <source>
        <dbReference type="EMBL" id="WTP67164.1"/>
    </source>
</evidence>
<evidence type="ECO:0000313" key="2">
    <source>
        <dbReference type="Proteomes" id="UP001622496"/>
    </source>
</evidence>
<organism evidence="1 2">
    <name type="scientific">[Kitasatospora] papulosa</name>
    <dbReference type="NCBI Taxonomy" id="1464011"/>
    <lineage>
        <taxon>Bacteria</taxon>
        <taxon>Bacillati</taxon>
        <taxon>Actinomycetota</taxon>
        <taxon>Actinomycetes</taxon>
        <taxon>Kitasatosporales</taxon>
        <taxon>Streptomycetaceae</taxon>
        <taxon>Streptomyces</taxon>
    </lineage>
</organism>
<proteinExistence type="predicted"/>
<reference evidence="1 2" key="1">
    <citation type="submission" date="2022-10" db="EMBL/GenBank/DDBJ databases">
        <title>The complete genomes of actinobacterial strains from the NBC collection.</title>
        <authorList>
            <person name="Joergensen T.S."/>
            <person name="Alvarez Arevalo M."/>
            <person name="Sterndorff E.B."/>
            <person name="Faurdal D."/>
            <person name="Vuksanovic O."/>
            <person name="Mourched A.-S."/>
            <person name="Charusanti P."/>
            <person name="Shaw S."/>
            <person name="Blin K."/>
            <person name="Weber T."/>
        </authorList>
    </citation>
    <scope>NUCLEOTIDE SEQUENCE [LARGE SCALE GENOMIC DNA]</scope>
    <source>
        <strain evidence="1 2">NBC_00185</strain>
    </source>
</reference>
<dbReference type="RefSeq" id="WP_405204385.1">
    <property type="nucleotide sequence ID" value="NZ_CP108135.1"/>
</dbReference>
<dbReference type="EMBL" id="CP108135">
    <property type="protein sequence ID" value="WTP67164.1"/>
    <property type="molecule type" value="Genomic_DNA"/>
</dbReference>
<keyword evidence="2" id="KW-1185">Reference proteome</keyword>
<name>A0ABZ1K3X5_9ACTN</name>